<keyword evidence="6 7" id="KW-0472">Membrane</keyword>
<evidence type="ECO:0000256" key="3">
    <source>
        <dbReference type="ARBA" id="ARBA00022989"/>
    </source>
</evidence>
<keyword evidence="10" id="KW-1185">Reference proteome</keyword>
<dbReference type="PANTHER" id="PTHR21624">
    <property type="entry name" value="STEROL DESATURASE-RELATED PROTEIN"/>
    <property type="match status" value="1"/>
</dbReference>
<evidence type="ECO:0000313" key="10">
    <source>
        <dbReference type="Proteomes" id="UP000649617"/>
    </source>
</evidence>
<keyword evidence="4" id="KW-0560">Oxidoreductase</keyword>
<name>A0A812T090_SYMPI</name>
<dbReference type="InterPro" id="IPR006694">
    <property type="entry name" value="Fatty_acid_hydroxylase"/>
</dbReference>
<reference evidence="9" key="1">
    <citation type="submission" date="2021-02" db="EMBL/GenBank/DDBJ databases">
        <authorList>
            <person name="Dougan E. K."/>
            <person name="Rhodes N."/>
            <person name="Thang M."/>
            <person name="Chan C."/>
        </authorList>
    </citation>
    <scope>NUCLEOTIDE SEQUENCE</scope>
</reference>
<accession>A0A812T090</accession>
<feature type="transmembrane region" description="Helical" evidence="7">
    <location>
        <begin position="132"/>
        <end position="149"/>
    </location>
</feature>
<dbReference type="GO" id="GO:0006643">
    <property type="term" value="P:membrane lipid metabolic process"/>
    <property type="evidence" value="ECO:0007669"/>
    <property type="project" value="TreeGrafter"/>
</dbReference>
<dbReference type="AlphaFoldDB" id="A0A812T090"/>
<dbReference type="EMBL" id="CAJNIZ010028413">
    <property type="protein sequence ID" value="CAE7507585.1"/>
    <property type="molecule type" value="Genomic_DNA"/>
</dbReference>
<keyword evidence="2 7" id="KW-0812">Transmembrane</keyword>
<dbReference type="PANTHER" id="PTHR21624:SF1">
    <property type="entry name" value="ALKYLGLYCEROL MONOOXYGENASE"/>
    <property type="match status" value="1"/>
</dbReference>
<evidence type="ECO:0000256" key="5">
    <source>
        <dbReference type="ARBA" id="ARBA00023098"/>
    </source>
</evidence>
<dbReference type="Proteomes" id="UP000649617">
    <property type="component" value="Unassembled WGS sequence"/>
</dbReference>
<evidence type="ECO:0000256" key="2">
    <source>
        <dbReference type="ARBA" id="ARBA00022692"/>
    </source>
</evidence>
<sequence>MQEAKPSQCTHHTMRTAACKAANWFVEGTQCMFYLLPPKRLSLSKGDKVPNLISSHGFGMFLVMIVTEIAVGACVAQKSLYRFNDLMASISSGTCQQLFVALMAKFADPKATFRFVNERCKLVDFDVKGKPLLAWIFLFLGIDLGYYWAHRSLHVLHVGWAAHSAHHAGEDYNLATALRQGALQPAMTWLFALPLALFFPAESIQIHLQLNTLYQFWIHTELCGRLGPLEYVFNTPFHHRMHHRPPGNCNYGGVLVIWDRLFRTYETETERLDYFGLAQPAGTFNAVDLNLQHWRKMGRFHLLRGGCFWQLLRSSVSKRASHKLAWSPGELLQSYDAMAEDKSSWSLPGKEVRPKYGGAELQLMGKAAAIAMFLGAFLCLQRVGKPADRPKLQLLCAAAGGFTWLHALGDFLDTGTYHSSLVGQLCLAAAFTSLDMGLFPRGQT</sequence>
<dbReference type="GO" id="GO:0008610">
    <property type="term" value="P:lipid biosynthetic process"/>
    <property type="evidence" value="ECO:0007669"/>
    <property type="project" value="InterPro"/>
</dbReference>
<dbReference type="GO" id="GO:0005783">
    <property type="term" value="C:endoplasmic reticulum"/>
    <property type="evidence" value="ECO:0007669"/>
    <property type="project" value="TreeGrafter"/>
</dbReference>
<comment type="subcellular location">
    <subcellularLocation>
        <location evidence="1">Endomembrane system</location>
        <topology evidence="1">Multi-pass membrane protein</topology>
    </subcellularLocation>
</comment>
<feature type="transmembrane region" description="Helical" evidence="7">
    <location>
        <begin position="21"/>
        <end position="37"/>
    </location>
</feature>
<proteinExistence type="predicted"/>
<protein>
    <submittedName>
        <fullName evidence="9">Agmo protein</fullName>
    </submittedName>
</protein>
<organism evidence="9 10">
    <name type="scientific">Symbiodinium pilosum</name>
    <name type="common">Dinoflagellate</name>
    <dbReference type="NCBI Taxonomy" id="2952"/>
    <lineage>
        <taxon>Eukaryota</taxon>
        <taxon>Sar</taxon>
        <taxon>Alveolata</taxon>
        <taxon>Dinophyceae</taxon>
        <taxon>Suessiales</taxon>
        <taxon>Symbiodiniaceae</taxon>
        <taxon>Symbiodinium</taxon>
    </lineage>
</organism>
<comment type="caution">
    <text evidence="9">The sequence shown here is derived from an EMBL/GenBank/DDBJ whole genome shotgun (WGS) entry which is preliminary data.</text>
</comment>
<evidence type="ECO:0000256" key="4">
    <source>
        <dbReference type="ARBA" id="ARBA00023002"/>
    </source>
</evidence>
<dbReference type="OrthoDB" id="6354873at2759"/>
<evidence type="ECO:0000256" key="6">
    <source>
        <dbReference type="ARBA" id="ARBA00023136"/>
    </source>
</evidence>
<dbReference type="GO" id="GO:0016020">
    <property type="term" value="C:membrane"/>
    <property type="evidence" value="ECO:0007669"/>
    <property type="project" value="GOC"/>
</dbReference>
<evidence type="ECO:0000259" key="8">
    <source>
        <dbReference type="Pfam" id="PF04116"/>
    </source>
</evidence>
<dbReference type="GO" id="GO:0050479">
    <property type="term" value="F:glyceryl-ether monooxygenase activity"/>
    <property type="evidence" value="ECO:0007669"/>
    <property type="project" value="TreeGrafter"/>
</dbReference>
<evidence type="ECO:0000256" key="7">
    <source>
        <dbReference type="SAM" id="Phobius"/>
    </source>
</evidence>
<dbReference type="InterPro" id="IPR051689">
    <property type="entry name" value="Sterol_desaturase/TMEM195"/>
</dbReference>
<evidence type="ECO:0000256" key="1">
    <source>
        <dbReference type="ARBA" id="ARBA00004127"/>
    </source>
</evidence>
<keyword evidence="5" id="KW-0443">Lipid metabolism</keyword>
<evidence type="ECO:0000313" key="9">
    <source>
        <dbReference type="EMBL" id="CAE7507585.1"/>
    </source>
</evidence>
<feature type="domain" description="Fatty acid hydroxylase" evidence="8">
    <location>
        <begin position="135"/>
        <end position="264"/>
    </location>
</feature>
<dbReference type="GO" id="GO:0005506">
    <property type="term" value="F:iron ion binding"/>
    <property type="evidence" value="ECO:0007669"/>
    <property type="project" value="InterPro"/>
</dbReference>
<feature type="transmembrane region" description="Helical" evidence="7">
    <location>
        <begin position="57"/>
        <end position="76"/>
    </location>
</feature>
<keyword evidence="3 7" id="KW-1133">Transmembrane helix</keyword>
<dbReference type="Pfam" id="PF04116">
    <property type="entry name" value="FA_hydroxylase"/>
    <property type="match status" value="1"/>
</dbReference>
<gene>
    <name evidence="9" type="primary">Agmo</name>
    <name evidence="9" type="ORF">SPIL2461_LOCUS13169</name>
</gene>